<dbReference type="Pfam" id="PF00254">
    <property type="entry name" value="FKBP_C"/>
    <property type="match status" value="1"/>
</dbReference>
<dbReference type="SUPFAM" id="SSF54534">
    <property type="entry name" value="FKBP-like"/>
    <property type="match status" value="1"/>
</dbReference>
<dbReference type="HOGENOM" id="CLU_013615_7_2_10"/>
<dbReference type="PANTHER" id="PTHR43811:SF19">
    <property type="entry name" value="39 KDA FK506-BINDING NUCLEAR PROTEIN"/>
    <property type="match status" value="1"/>
</dbReference>
<protein>
    <recommendedName>
        <fullName evidence="6">Peptidyl-prolyl cis-trans isomerase</fullName>
        <ecNumber evidence="6">5.2.1.8</ecNumber>
    </recommendedName>
</protein>
<name>G0KZV1_ZOBGA</name>
<reference evidence="8 9" key="2">
    <citation type="journal article" date="2012" name="Environ. Microbiol.">
        <title>Characterization of the first alginolytic operons in a marine bacterium: from their emergence in marine Flavobacteriia to their independent transfers to marine Proteobacteria and human gut Bacteroides.</title>
        <authorList>
            <person name="Thomas F."/>
            <person name="Barbeyron T."/>
            <person name="Tonon T."/>
            <person name="Genicot S."/>
            <person name="Czjzek M."/>
            <person name="Michel G."/>
        </authorList>
    </citation>
    <scope>NUCLEOTIDE SEQUENCE [LARGE SCALE GENOMIC DNA]</scope>
    <source>
        <strain evidence="9">DSM 12802 / CCUG 47099 / CIP 106680 / NCIMB 13871 / Dsij</strain>
    </source>
</reference>
<dbReference type="AlphaFoldDB" id="G0KZV1"/>
<evidence type="ECO:0000259" key="7">
    <source>
        <dbReference type="PROSITE" id="PS50059"/>
    </source>
</evidence>
<comment type="similarity">
    <text evidence="2 6">Belongs to the FKBP-type PPIase family.</text>
</comment>
<organism evidence="8 9">
    <name type="scientific">Zobellia galactanivorans (strain DSM 12802 / CCUG 47099 / CIP 106680 / NCIMB 13871 / Dsij)</name>
    <dbReference type="NCBI Taxonomy" id="63186"/>
    <lineage>
        <taxon>Bacteria</taxon>
        <taxon>Pseudomonadati</taxon>
        <taxon>Bacteroidota</taxon>
        <taxon>Flavobacteriia</taxon>
        <taxon>Flavobacteriales</taxon>
        <taxon>Flavobacteriaceae</taxon>
        <taxon>Zobellia</taxon>
    </lineage>
</organism>
<proteinExistence type="inferred from homology"/>
<evidence type="ECO:0000256" key="4">
    <source>
        <dbReference type="ARBA" id="ARBA00023235"/>
    </source>
</evidence>
<evidence type="ECO:0000256" key="3">
    <source>
        <dbReference type="ARBA" id="ARBA00023110"/>
    </source>
</evidence>
<evidence type="ECO:0000256" key="5">
    <source>
        <dbReference type="PROSITE-ProRule" id="PRU00277"/>
    </source>
</evidence>
<dbReference type="PROSITE" id="PS50059">
    <property type="entry name" value="FKBP_PPIASE"/>
    <property type="match status" value="1"/>
</dbReference>
<evidence type="ECO:0000256" key="2">
    <source>
        <dbReference type="ARBA" id="ARBA00006577"/>
    </source>
</evidence>
<dbReference type="Proteomes" id="UP000008898">
    <property type="component" value="Chromosome"/>
</dbReference>
<dbReference type="KEGG" id="zga:ZOBELLIA_57"/>
<sequence length="212" mass="23556">MGEMYQWAKGTVFLFQEKKTNGILFIFYLSIDSEEVKGEGTVYKGNSSGQRQLFAIFDFQKNDMKKILLVLVLAVFASCSDDEKVDYVAKNEQEIKEYIEENNLDAKRSASGLYYVVEEEGTGFRPTATSNVTVAYKGYFTDKEVFDESEAEGITFNLSQVIAGWTEGITYFKEGGNGLLLVPAALGYGNSDRRGIPGGSVLVFEVELIAVE</sequence>
<evidence type="ECO:0000313" key="9">
    <source>
        <dbReference type="Proteomes" id="UP000008898"/>
    </source>
</evidence>
<evidence type="ECO:0000313" key="8">
    <source>
        <dbReference type="EMBL" id="CAZ94130.1"/>
    </source>
</evidence>
<evidence type="ECO:0000256" key="6">
    <source>
        <dbReference type="RuleBase" id="RU003915"/>
    </source>
</evidence>
<dbReference type="STRING" id="63186.ZOBELLIA_57"/>
<gene>
    <name evidence="8" type="primary">fkpA</name>
    <name evidence="8" type="ordered locus">zobellia_57</name>
</gene>
<dbReference type="PATRIC" id="fig|63186.3.peg.58"/>
<accession>G0KZV1</accession>
<dbReference type="Gene3D" id="3.10.50.40">
    <property type="match status" value="1"/>
</dbReference>
<dbReference type="GO" id="GO:0003755">
    <property type="term" value="F:peptidyl-prolyl cis-trans isomerase activity"/>
    <property type="evidence" value="ECO:0007669"/>
    <property type="project" value="UniProtKB-UniRule"/>
</dbReference>
<keyword evidence="3 5" id="KW-0697">Rotamase</keyword>
<keyword evidence="9" id="KW-1185">Reference proteome</keyword>
<keyword evidence="4 5" id="KW-0413">Isomerase</keyword>
<feature type="domain" description="PPIase FKBP-type" evidence="7">
    <location>
        <begin position="129"/>
        <end position="212"/>
    </location>
</feature>
<evidence type="ECO:0000256" key="1">
    <source>
        <dbReference type="ARBA" id="ARBA00000971"/>
    </source>
</evidence>
<dbReference type="InterPro" id="IPR001179">
    <property type="entry name" value="PPIase_FKBP_dom"/>
</dbReference>
<dbReference type="EMBL" id="FP476056">
    <property type="protein sequence ID" value="CAZ94130.1"/>
    <property type="molecule type" value="Genomic_DNA"/>
</dbReference>
<dbReference type="EC" id="5.2.1.8" evidence="6"/>
<dbReference type="InterPro" id="IPR046357">
    <property type="entry name" value="PPIase_dom_sf"/>
</dbReference>
<reference evidence="9" key="1">
    <citation type="submission" date="2009-07" db="EMBL/GenBank/DDBJ databases">
        <title>Complete genome sequence of Zobellia galactanivorans Dsij.</title>
        <authorList>
            <consortium name="Genoscope - CEA"/>
        </authorList>
    </citation>
    <scope>NUCLEOTIDE SEQUENCE [LARGE SCALE GENOMIC DNA]</scope>
    <source>
        <strain evidence="9">DSM 12802 / CCUG 47099 / CIP 106680 / NCIMB 13871 / Dsij</strain>
    </source>
</reference>
<comment type="catalytic activity">
    <reaction evidence="1 5 6">
        <text>[protein]-peptidylproline (omega=180) = [protein]-peptidylproline (omega=0)</text>
        <dbReference type="Rhea" id="RHEA:16237"/>
        <dbReference type="Rhea" id="RHEA-COMP:10747"/>
        <dbReference type="Rhea" id="RHEA-COMP:10748"/>
        <dbReference type="ChEBI" id="CHEBI:83833"/>
        <dbReference type="ChEBI" id="CHEBI:83834"/>
        <dbReference type="EC" id="5.2.1.8"/>
    </reaction>
</comment>
<dbReference type="PANTHER" id="PTHR43811">
    <property type="entry name" value="FKBP-TYPE PEPTIDYL-PROLYL CIS-TRANS ISOMERASE FKPA"/>
    <property type="match status" value="1"/>
</dbReference>